<dbReference type="Pfam" id="PF07729">
    <property type="entry name" value="FCD"/>
    <property type="match status" value="1"/>
</dbReference>
<dbReference type="SUPFAM" id="SSF48008">
    <property type="entry name" value="GntR ligand-binding domain-like"/>
    <property type="match status" value="1"/>
</dbReference>
<feature type="domain" description="HTH gntR-type" evidence="5">
    <location>
        <begin position="26"/>
        <end position="93"/>
    </location>
</feature>
<dbReference type="AlphaFoldDB" id="A0A8J3LTM8"/>
<keyword evidence="2" id="KW-0238">DNA-binding</keyword>
<name>A0A8J3LTM8_9ACTN</name>
<dbReference type="GO" id="GO:0003677">
    <property type="term" value="F:DNA binding"/>
    <property type="evidence" value="ECO:0007669"/>
    <property type="project" value="UniProtKB-KW"/>
</dbReference>
<dbReference type="Gene3D" id="1.10.10.10">
    <property type="entry name" value="Winged helix-like DNA-binding domain superfamily/Winged helix DNA-binding domain"/>
    <property type="match status" value="1"/>
</dbReference>
<keyword evidence="7" id="KW-1185">Reference proteome</keyword>
<dbReference type="PROSITE" id="PS50949">
    <property type="entry name" value="HTH_GNTR"/>
    <property type="match status" value="1"/>
</dbReference>
<evidence type="ECO:0000256" key="4">
    <source>
        <dbReference type="SAM" id="MobiDB-lite"/>
    </source>
</evidence>
<dbReference type="RefSeq" id="WP_203981207.1">
    <property type="nucleotide sequence ID" value="NZ_BAAAQJ010000003.1"/>
</dbReference>
<accession>A0A8J3LTM8</accession>
<dbReference type="InterPro" id="IPR000524">
    <property type="entry name" value="Tscrpt_reg_HTH_GntR"/>
</dbReference>
<dbReference type="PANTHER" id="PTHR43537">
    <property type="entry name" value="TRANSCRIPTIONAL REGULATOR, GNTR FAMILY"/>
    <property type="match status" value="1"/>
</dbReference>
<feature type="compositionally biased region" description="Basic and acidic residues" evidence="4">
    <location>
        <begin position="1"/>
        <end position="12"/>
    </location>
</feature>
<proteinExistence type="predicted"/>
<sequence>MQADSRPDRPAYEEGNVMVRGREEGAEQPESVVDALRRLIVSGELSSHSALSESALAQSFGVSRTPIREALKRLQTEGLVEIRPRVGTFIREPSNREVVELFDVKEMLEGLAARLLAVRGRVLERDQLEENVARSREAVAASEHAKYAELVHEFHNLIIQGSDNIKLAEHYRALMNQLAYHRIVVRTVSNAGRLSSSLEEHERVLARIMDKDRFGAEAAMRDHVRAAAREAVLR</sequence>
<dbReference type="GO" id="GO:0003700">
    <property type="term" value="F:DNA-binding transcription factor activity"/>
    <property type="evidence" value="ECO:0007669"/>
    <property type="project" value="InterPro"/>
</dbReference>
<reference evidence="6" key="1">
    <citation type="submission" date="2021-01" db="EMBL/GenBank/DDBJ databases">
        <title>Whole genome shotgun sequence of Planosporangium flavigriseum NBRC 105377.</title>
        <authorList>
            <person name="Komaki H."/>
            <person name="Tamura T."/>
        </authorList>
    </citation>
    <scope>NUCLEOTIDE SEQUENCE</scope>
    <source>
        <strain evidence="6">NBRC 105377</strain>
    </source>
</reference>
<dbReference type="PANTHER" id="PTHR43537:SF49">
    <property type="entry name" value="TRANSCRIPTIONAL REGULATORY PROTEIN"/>
    <property type="match status" value="1"/>
</dbReference>
<dbReference type="Gene3D" id="1.20.120.530">
    <property type="entry name" value="GntR ligand-binding domain-like"/>
    <property type="match status" value="1"/>
</dbReference>
<evidence type="ECO:0000256" key="2">
    <source>
        <dbReference type="ARBA" id="ARBA00023125"/>
    </source>
</evidence>
<dbReference type="Proteomes" id="UP000653674">
    <property type="component" value="Unassembled WGS sequence"/>
</dbReference>
<dbReference type="InterPro" id="IPR008920">
    <property type="entry name" value="TF_FadR/GntR_C"/>
</dbReference>
<evidence type="ECO:0000313" key="6">
    <source>
        <dbReference type="EMBL" id="GIG73075.1"/>
    </source>
</evidence>
<organism evidence="6 7">
    <name type="scientific">Planosporangium flavigriseum</name>
    <dbReference type="NCBI Taxonomy" id="373681"/>
    <lineage>
        <taxon>Bacteria</taxon>
        <taxon>Bacillati</taxon>
        <taxon>Actinomycetota</taxon>
        <taxon>Actinomycetes</taxon>
        <taxon>Micromonosporales</taxon>
        <taxon>Micromonosporaceae</taxon>
        <taxon>Planosporangium</taxon>
    </lineage>
</organism>
<dbReference type="Pfam" id="PF00392">
    <property type="entry name" value="GntR"/>
    <property type="match status" value="1"/>
</dbReference>
<comment type="caution">
    <text evidence="6">The sequence shown here is derived from an EMBL/GenBank/DDBJ whole genome shotgun (WGS) entry which is preliminary data.</text>
</comment>
<evidence type="ECO:0000259" key="5">
    <source>
        <dbReference type="PROSITE" id="PS50949"/>
    </source>
</evidence>
<dbReference type="InterPro" id="IPR011711">
    <property type="entry name" value="GntR_C"/>
</dbReference>
<evidence type="ECO:0000313" key="7">
    <source>
        <dbReference type="Proteomes" id="UP000653674"/>
    </source>
</evidence>
<evidence type="ECO:0000256" key="1">
    <source>
        <dbReference type="ARBA" id="ARBA00023015"/>
    </source>
</evidence>
<dbReference type="SUPFAM" id="SSF46785">
    <property type="entry name" value="Winged helix' DNA-binding domain"/>
    <property type="match status" value="1"/>
</dbReference>
<gene>
    <name evidence="6" type="ORF">Pfl04_14790</name>
</gene>
<keyword evidence="1" id="KW-0805">Transcription regulation</keyword>
<dbReference type="CDD" id="cd07377">
    <property type="entry name" value="WHTH_GntR"/>
    <property type="match status" value="1"/>
</dbReference>
<dbReference type="SMART" id="SM00345">
    <property type="entry name" value="HTH_GNTR"/>
    <property type="match status" value="1"/>
</dbReference>
<dbReference type="PRINTS" id="PR00035">
    <property type="entry name" value="HTHGNTR"/>
</dbReference>
<dbReference type="EMBL" id="BONU01000007">
    <property type="protein sequence ID" value="GIG73075.1"/>
    <property type="molecule type" value="Genomic_DNA"/>
</dbReference>
<dbReference type="InterPro" id="IPR036388">
    <property type="entry name" value="WH-like_DNA-bd_sf"/>
</dbReference>
<keyword evidence="3" id="KW-0804">Transcription</keyword>
<evidence type="ECO:0000256" key="3">
    <source>
        <dbReference type="ARBA" id="ARBA00023163"/>
    </source>
</evidence>
<protein>
    <submittedName>
        <fullName evidence="6">GntR family transcriptional regulator</fullName>
    </submittedName>
</protein>
<dbReference type="SMART" id="SM00895">
    <property type="entry name" value="FCD"/>
    <property type="match status" value="1"/>
</dbReference>
<dbReference type="InterPro" id="IPR036390">
    <property type="entry name" value="WH_DNA-bd_sf"/>
</dbReference>
<feature type="region of interest" description="Disordered" evidence="4">
    <location>
        <begin position="1"/>
        <end position="28"/>
    </location>
</feature>